<dbReference type="InterPro" id="IPR003329">
    <property type="entry name" value="Cytidylyl_trans"/>
</dbReference>
<dbReference type="NCBIfam" id="TIGR03584">
    <property type="entry name" value="PseF"/>
    <property type="match status" value="1"/>
</dbReference>
<reference evidence="1 2" key="1">
    <citation type="submission" date="2011-08" db="EMBL/GenBank/DDBJ databases">
        <title>The Genome Sequence of Selenomonas noxia F0398.</title>
        <authorList>
            <consortium name="The Broad Institute Genome Sequencing Platform"/>
            <person name="Earl A."/>
            <person name="Ward D."/>
            <person name="Feldgarden M."/>
            <person name="Gevers D."/>
            <person name="Izard J."/>
            <person name="Ganesan A."/>
            <person name="Blanton J.M."/>
            <person name="Baranova O.V."/>
            <person name="Tanner A.C."/>
            <person name="Dewhirst F.E."/>
            <person name="Young S.K."/>
            <person name="Zeng Q."/>
            <person name="Gargeya S."/>
            <person name="Fitzgerald M."/>
            <person name="Haas B."/>
            <person name="Abouelleil A."/>
            <person name="Alvarado L."/>
            <person name="Arachchi H.M."/>
            <person name="Berlin A."/>
            <person name="Brown A."/>
            <person name="Chapman S.B."/>
            <person name="Chen Z."/>
            <person name="Dunbar C."/>
            <person name="Freedman E."/>
            <person name="Gearin G."/>
            <person name="Gellesch M."/>
            <person name="Goldberg J."/>
            <person name="Griggs A."/>
            <person name="Gujja S."/>
            <person name="Heiman D."/>
            <person name="Howarth C."/>
            <person name="Larson L."/>
            <person name="Lui A."/>
            <person name="MacDonald P.J.P."/>
            <person name="Montmayeur A."/>
            <person name="Murphy C."/>
            <person name="Neiman D."/>
            <person name="Pearson M."/>
            <person name="Priest M."/>
            <person name="Roberts A."/>
            <person name="Saif S."/>
            <person name="Shea T."/>
            <person name="Shenoy N."/>
            <person name="Sisk P."/>
            <person name="Stolte C."/>
            <person name="Sykes S."/>
            <person name="Wortman J."/>
            <person name="Nusbaum C."/>
            <person name="Birren B."/>
        </authorList>
    </citation>
    <scope>NUCLEOTIDE SEQUENCE [LARGE SCALE GENOMIC DNA]</scope>
    <source>
        <strain evidence="1 2">F0398</strain>
    </source>
</reference>
<dbReference type="Proteomes" id="UP000003175">
    <property type="component" value="Unassembled WGS sequence"/>
</dbReference>
<proteinExistence type="predicted"/>
<sequence length="226" mass="26053">MLAVITARGGSKRIPRKNIKEFCGKPILVYSIEAAQQAQIFDEIMVSTDDTEIAEVAEQYGASVPFLRSAEAADDFADTDTVLREVVQEYKSRGTIIENLCCLYPTAPFVTGEVLCRAYDLFRKTEADELVPIVRFSYPPQRGFIMDGDSLQYRWPEYKDMRSQDIEPIYHDAGQFYFMRAKTLFRSSEDAYKRAAFILDEMQVQDIDTIEDWALAELKFRMSRRI</sequence>
<evidence type="ECO:0000313" key="1">
    <source>
        <dbReference type="EMBL" id="EHG23925.1"/>
    </source>
</evidence>
<dbReference type="InterPro" id="IPR050793">
    <property type="entry name" value="CMP-NeuNAc_synthase"/>
</dbReference>
<gene>
    <name evidence="1" type="ORF">HMPREF9432_01599</name>
</gene>
<keyword evidence="2" id="KW-1185">Reference proteome</keyword>
<dbReference type="Pfam" id="PF02348">
    <property type="entry name" value="CTP_transf_3"/>
    <property type="match status" value="1"/>
</dbReference>
<dbReference type="InterPro" id="IPR020039">
    <property type="entry name" value="PseF"/>
</dbReference>
<dbReference type="CDD" id="cd02513">
    <property type="entry name" value="CMP-NeuAc_Synthase"/>
    <property type="match status" value="1"/>
</dbReference>
<accession>A0ABN0DNS1</accession>
<evidence type="ECO:0000313" key="2">
    <source>
        <dbReference type="Proteomes" id="UP000003175"/>
    </source>
</evidence>
<dbReference type="Gene3D" id="3.90.550.10">
    <property type="entry name" value="Spore Coat Polysaccharide Biosynthesis Protein SpsA, Chain A"/>
    <property type="match status" value="1"/>
</dbReference>
<protein>
    <submittedName>
        <fullName evidence="1">Pseudaminic acid CMP-transferase</fullName>
    </submittedName>
</protein>
<dbReference type="PANTHER" id="PTHR21485">
    <property type="entry name" value="HAD SUPERFAMILY MEMBERS CMAS AND KDSC"/>
    <property type="match status" value="1"/>
</dbReference>
<dbReference type="PANTHER" id="PTHR21485:SF6">
    <property type="entry name" value="N-ACYLNEURAMINATE CYTIDYLYLTRANSFERASE-RELATED"/>
    <property type="match status" value="1"/>
</dbReference>
<comment type="caution">
    <text evidence="1">The sequence shown here is derived from an EMBL/GenBank/DDBJ whole genome shotgun (WGS) entry which is preliminary data.</text>
</comment>
<dbReference type="InterPro" id="IPR029044">
    <property type="entry name" value="Nucleotide-diphossugar_trans"/>
</dbReference>
<dbReference type="EMBL" id="ADGH01000016">
    <property type="protein sequence ID" value="EHG23925.1"/>
    <property type="molecule type" value="Genomic_DNA"/>
</dbReference>
<dbReference type="RefSeq" id="WP_006696819.1">
    <property type="nucleotide sequence ID" value="NZ_JH376860.1"/>
</dbReference>
<organism evidence="1 2">
    <name type="scientific">Selenomonas noxia F0398</name>
    <dbReference type="NCBI Taxonomy" id="702437"/>
    <lineage>
        <taxon>Bacteria</taxon>
        <taxon>Bacillati</taxon>
        <taxon>Bacillota</taxon>
        <taxon>Negativicutes</taxon>
        <taxon>Selenomonadales</taxon>
        <taxon>Selenomonadaceae</taxon>
        <taxon>Selenomonas</taxon>
    </lineage>
</organism>
<name>A0ABN0DNS1_9FIRM</name>
<dbReference type="SUPFAM" id="SSF53448">
    <property type="entry name" value="Nucleotide-diphospho-sugar transferases"/>
    <property type="match status" value="1"/>
</dbReference>